<evidence type="ECO:0000256" key="3">
    <source>
        <dbReference type="ARBA" id="ARBA00022723"/>
    </source>
</evidence>
<keyword evidence="6" id="KW-1185">Reference proteome</keyword>
<dbReference type="EMBL" id="CM003106">
    <property type="protein sequence ID" value="KUI72995.1"/>
    <property type="molecule type" value="Genomic_DNA"/>
</dbReference>
<evidence type="ECO:0000256" key="1">
    <source>
        <dbReference type="ARBA" id="ARBA00001962"/>
    </source>
</evidence>
<dbReference type="Proteomes" id="UP000078559">
    <property type="component" value="Chromosome 9"/>
</dbReference>
<dbReference type="SUPFAM" id="SSF51197">
    <property type="entry name" value="Clavaminate synthase-like"/>
    <property type="match status" value="1"/>
</dbReference>
<dbReference type="GO" id="GO:0046872">
    <property type="term" value="F:metal ion binding"/>
    <property type="evidence" value="ECO:0007669"/>
    <property type="project" value="UniProtKB-KW"/>
</dbReference>
<dbReference type="GO" id="GO:0051213">
    <property type="term" value="F:dioxygenase activity"/>
    <property type="evidence" value="ECO:0007669"/>
    <property type="project" value="UniProtKB-KW"/>
</dbReference>
<comment type="similarity">
    <text evidence="2">Belongs to the PhyH family.</text>
</comment>
<accession>A0A194WA62</accession>
<keyword evidence="5" id="KW-0560">Oxidoreductase</keyword>
<dbReference type="PANTHER" id="PTHR20883:SF15">
    <property type="entry name" value="PHYTANOYL-COA DIOXYGENASE DOMAIN-CONTAINING PROTEIN 1"/>
    <property type="match status" value="1"/>
</dbReference>
<keyword evidence="3" id="KW-0479">Metal-binding</keyword>
<keyword evidence="4" id="KW-0408">Iron</keyword>
<dbReference type="OrthoDB" id="445007at2759"/>
<protein>
    <submittedName>
        <fullName evidence="5">Phytanoyl-CoA dioxygenase domain-containing protein 1</fullName>
    </submittedName>
</protein>
<evidence type="ECO:0000313" key="5">
    <source>
        <dbReference type="EMBL" id="KUI72995.1"/>
    </source>
</evidence>
<organism evidence="5 6">
    <name type="scientific">Cytospora mali</name>
    <name type="common">Apple Valsa canker fungus</name>
    <name type="synonym">Valsa mali</name>
    <dbReference type="NCBI Taxonomy" id="578113"/>
    <lineage>
        <taxon>Eukaryota</taxon>
        <taxon>Fungi</taxon>
        <taxon>Dikarya</taxon>
        <taxon>Ascomycota</taxon>
        <taxon>Pezizomycotina</taxon>
        <taxon>Sordariomycetes</taxon>
        <taxon>Sordariomycetidae</taxon>
        <taxon>Diaporthales</taxon>
        <taxon>Cytosporaceae</taxon>
        <taxon>Cytospora</taxon>
    </lineage>
</organism>
<proteinExistence type="inferred from homology"/>
<dbReference type="Pfam" id="PF05721">
    <property type="entry name" value="PhyH"/>
    <property type="match status" value="1"/>
</dbReference>
<dbReference type="AlphaFoldDB" id="A0A194WA62"/>
<dbReference type="Gene3D" id="2.60.120.620">
    <property type="entry name" value="q2cbj1_9rhob like domain"/>
    <property type="match status" value="1"/>
</dbReference>
<evidence type="ECO:0000313" key="6">
    <source>
        <dbReference type="Proteomes" id="UP000078559"/>
    </source>
</evidence>
<comment type="cofactor">
    <cofactor evidence="1">
        <name>Fe cation</name>
        <dbReference type="ChEBI" id="CHEBI:24875"/>
    </cofactor>
</comment>
<reference evidence="5" key="1">
    <citation type="submission" date="2014-12" db="EMBL/GenBank/DDBJ databases">
        <title>Genome Sequence of Valsa Canker Pathogens Uncovers a Specific Adaption of Colonization on Woody Bark.</title>
        <authorList>
            <person name="Yin Z."/>
            <person name="Liu H."/>
            <person name="Gao X."/>
            <person name="Li Z."/>
            <person name="Song N."/>
            <person name="Ke X."/>
            <person name="Dai Q."/>
            <person name="Wu Y."/>
            <person name="Sun Y."/>
            <person name="Xu J.-R."/>
            <person name="Kang Z.K."/>
            <person name="Wang L."/>
            <person name="Huang L."/>
        </authorList>
    </citation>
    <scope>NUCLEOTIDE SEQUENCE [LARGE SCALE GENOMIC DNA]</scope>
    <source>
        <strain evidence="5">03-8</strain>
    </source>
</reference>
<dbReference type="InterPro" id="IPR008775">
    <property type="entry name" value="Phytyl_CoA_dOase-like"/>
</dbReference>
<dbReference type="SMR" id="A0A194WA62"/>
<keyword evidence="5" id="KW-0223">Dioxygenase</keyword>
<sequence>MAITSHPSGGLTADQVAFFNRNGYLIIPDALSPSTVQSLLDETHSLLSNFSLENHPMTKFSTGGEDGEDHVGDDYFLTSGDKIRFFFEEDALDAQGNLTKPKERAINKIGHYLHALSPPFARLLEGGDAAGATTTTTGVRPAAVARSLGYEDPRCLQSMVICKQPEIGGAVPPHQDSTFLYTDPPSAVGFWYALEDSTLENGCLSFLPGSHKWAPIAKRLVRKAGNAGTEMATNQGPRFPPGEEYGEKADAQARDEDYVPGEVKAGSLVLIHGNILHKSEKNLSQKGRIIYTFHIIEGEEARKYDEKNWLQPPEEGFTKLYS</sequence>
<dbReference type="PANTHER" id="PTHR20883">
    <property type="entry name" value="PHYTANOYL-COA DIOXYGENASE DOMAIN CONTAINING 1"/>
    <property type="match status" value="1"/>
</dbReference>
<name>A0A194WA62_CYTMA</name>
<evidence type="ECO:0000256" key="2">
    <source>
        <dbReference type="ARBA" id="ARBA00005830"/>
    </source>
</evidence>
<gene>
    <name evidence="5" type="ORF">VM1G_08482</name>
</gene>
<evidence type="ECO:0000256" key="4">
    <source>
        <dbReference type="ARBA" id="ARBA00023004"/>
    </source>
</evidence>